<name>A0A4R5P451_9MYCO</name>
<gene>
    <name evidence="8 10" type="primary">aroA</name>
    <name evidence="10" type="ORF">EJ571_26340</name>
</gene>
<feature type="binding site" evidence="8">
    <location>
        <position position="170"/>
    </location>
    <ligand>
        <name>phosphoenolpyruvate</name>
        <dbReference type="ChEBI" id="CHEBI:58702"/>
    </ligand>
</feature>
<dbReference type="InterPro" id="IPR023193">
    <property type="entry name" value="EPSP_synthase_CS"/>
</dbReference>
<dbReference type="SUPFAM" id="SSF55205">
    <property type="entry name" value="EPT/RTPC-like"/>
    <property type="match status" value="1"/>
</dbReference>
<proteinExistence type="inferred from homology"/>
<comment type="catalytic activity">
    <reaction evidence="7">
        <text>3-phosphoshikimate + phosphoenolpyruvate = 5-O-(1-carboxyvinyl)-3-phosphoshikimate + phosphate</text>
        <dbReference type="Rhea" id="RHEA:21256"/>
        <dbReference type="ChEBI" id="CHEBI:43474"/>
        <dbReference type="ChEBI" id="CHEBI:57701"/>
        <dbReference type="ChEBI" id="CHEBI:58702"/>
        <dbReference type="ChEBI" id="CHEBI:145989"/>
        <dbReference type="EC" id="2.5.1.19"/>
    </reaction>
    <physiologicalReaction direction="left-to-right" evidence="7">
        <dbReference type="Rhea" id="RHEA:21257"/>
    </physiologicalReaction>
</comment>
<dbReference type="NCBIfam" id="TIGR01356">
    <property type="entry name" value="aroA"/>
    <property type="match status" value="1"/>
</dbReference>
<feature type="binding site" evidence="8">
    <location>
        <position position="169"/>
    </location>
    <ligand>
        <name>3-phosphoshikimate</name>
        <dbReference type="ChEBI" id="CHEBI:145989"/>
    </ligand>
</feature>
<feature type="binding site" evidence="8">
    <location>
        <position position="386"/>
    </location>
    <ligand>
        <name>phosphoenolpyruvate</name>
        <dbReference type="ChEBI" id="CHEBI:58702"/>
    </ligand>
</feature>
<dbReference type="FunFam" id="3.65.10.10:FF:000010">
    <property type="entry name" value="3-phosphoshikimate 1-carboxyvinyltransferase"/>
    <property type="match status" value="1"/>
</dbReference>
<feature type="binding site" evidence="8">
    <location>
        <position position="125"/>
    </location>
    <ligand>
        <name>phosphoenolpyruvate</name>
        <dbReference type="ChEBI" id="CHEBI:58702"/>
    </ligand>
</feature>
<comment type="caution">
    <text evidence="8">Lacks conserved residue(s) required for the propagation of feature annotation.</text>
</comment>
<dbReference type="GO" id="GO:0009073">
    <property type="term" value="P:aromatic amino acid family biosynthetic process"/>
    <property type="evidence" value="ECO:0007669"/>
    <property type="project" value="UniProtKB-KW"/>
</dbReference>
<keyword evidence="5 8" id="KW-0808">Transferase</keyword>
<feature type="domain" description="Enolpyruvate transferase" evidence="9">
    <location>
        <begin position="13"/>
        <end position="418"/>
    </location>
</feature>
<dbReference type="InterPro" id="IPR036968">
    <property type="entry name" value="Enolpyruvate_Tfrase_sf"/>
</dbReference>
<dbReference type="GO" id="GO:0009423">
    <property type="term" value="P:chorismate biosynthetic process"/>
    <property type="evidence" value="ECO:0007669"/>
    <property type="project" value="UniProtKB-UniRule"/>
</dbReference>
<keyword evidence="4 8" id="KW-0028">Amino-acid biosynthesis</keyword>
<dbReference type="PANTHER" id="PTHR21090:SF5">
    <property type="entry name" value="PENTAFUNCTIONAL AROM POLYPEPTIDE"/>
    <property type="match status" value="1"/>
</dbReference>
<feature type="binding site" evidence="8">
    <location>
        <position position="25"/>
    </location>
    <ligand>
        <name>3-phosphoshikimate</name>
        <dbReference type="ChEBI" id="CHEBI:145989"/>
    </ligand>
</feature>
<dbReference type="UniPathway" id="UPA00053">
    <property type="reaction ID" value="UER00089"/>
</dbReference>
<comment type="pathway">
    <text evidence="1 8">Metabolic intermediate biosynthesis; chorismate biosynthesis; chorismate from D-erythrose 4-phosphate and phosphoenolpyruvate: step 6/7.</text>
</comment>
<dbReference type="PROSITE" id="PS00885">
    <property type="entry name" value="EPSP_SYNTHASE_2"/>
    <property type="match status" value="1"/>
</dbReference>
<dbReference type="PROSITE" id="PS00104">
    <property type="entry name" value="EPSP_SYNTHASE_1"/>
    <property type="match status" value="1"/>
</dbReference>
<evidence type="ECO:0000256" key="6">
    <source>
        <dbReference type="ARBA" id="ARBA00023141"/>
    </source>
</evidence>
<feature type="binding site" evidence="8">
    <location>
        <position position="341"/>
    </location>
    <ligand>
        <name>3-phosphoshikimate</name>
        <dbReference type="ChEBI" id="CHEBI:145989"/>
    </ligand>
</feature>
<dbReference type="FunFam" id="3.65.10.10:FF:000011">
    <property type="entry name" value="3-phosphoshikimate 1-carboxyvinyltransferase"/>
    <property type="match status" value="1"/>
</dbReference>
<dbReference type="Proteomes" id="UP000295627">
    <property type="component" value="Unassembled WGS sequence"/>
</dbReference>
<keyword evidence="3 8" id="KW-0963">Cytoplasm</keyword>
<feature type="active site" description="Proton acceptor" evidence="8">
    <location>
        <position position="312"/>
    </location>
</feature>
<feature type="binding site" evidence="8">
    <location>
        <position position="168"/>
    </location>
    <ligand>
        <name>3-phosphoshikimate</name>
        <dbReference type="ChEBI" id="CHEBI:145989"/>
    </ligand>
</feature>
<dbReference type="PIRSF" id="PIRSF000505">
    <property type="entry name" value="EPSPS"/>
    <property type="match status" value="1"/>
</dbReference>
<comment type="subcellular location">
    <subcellularLocation>
        <location evidence="8">Cytoplasm</location>
    </subcellularLocation>
</comment>
<evidence type="ECO:0000256" key="2">
    <source>
        <dbReference type="ARBA" id="ARBA00009948"/>
    </source>
</evidence>
<dbReference type="HAMAP" id="MF_00210">
    <property type="entry name" value="EPSP_synth"/>
    <property type="match status" value="1"/>
</dbReference>
<feature type="binding site" evidence="8">
    <location>
        <position position="97"/>
    </location>
    <ligand>
        <name>phosphoenolpyruvate</name>
        <dbReference type="ChEBI" id="CHEBI:58702"/>
    </ligand>
</feature>
<dbReference type="GO" id="GO:0003866">
    <property type="term" value="F:3-phosphoshikimate 1-carboxyvinyltransferase activity"/>
    <property type="evidence" value="ECO:0007669"/>
    <property type="project" value="UniProtKB-UniRule"/>
</dbReference>
<keyword evidence="6 8" id="KW-0057">Aromatic amino acid biosynthesis</keyword>
<dbReference type="Pfam" id="PF00275">
    <property type="entry name" value="EPSP_synthase"/>
    <property type="match status" value="1"/>
</dbReference>
<comment type="similarity">
    <text evidence="2 8">Belongs to the EPSP synthase family.</text>
</comment>
<dbReference type="RefSeq" id="WP_078336267.1">
    <property type="nucleotide sequence ID" value="NZ_MAFQ01000017.1"/>
</dbReference>
<protein>
    <recommendedName>
        <fullName evidence="8">3-phosphoshikimate 1-carboxyvinyltransferase</fullName>
        <ecNumber evidence="8">2.5.1.19</ecNumber>
    </recommendedName>
    <alternativeName>
        <fullName evidence="8">5-enolpyruvylshikimate-3-phosphate synthase</fullName>
        <shortName evidence="8">EPSP synthase</shortName>
        <shortName evidence="8">EPSPS</shortName>
    </alternativeName>
</protein>
<dbReference type="EMBL" id="RXLR01000031">
    <property type="protein sequence ID" value="TDH17711.1"/>
    <property type="molecule type" value="Genomic_DNA"/>
</dbReference>
<evidence type="ECO:0000256" key="3">
    <source>
        <dbReference type="ARBA" id="ARBA00022490"/>
    </source>
</evidence>
<accession>A0A4R5P451</accession>
<evidence type="ECO:0000313" key="10">
    <source>
        <dbReference type="EMBL" id="TDH17711.1"/>
    </source>
</evidence>
<comment type="function">
    <text evidence="8">Catalyzes the transfer of the enolpyruvyl moiety of phosphoenolpyruvate (PEP) to the 5-hydroxyl of shikimate-3-phosphate (S3P) to produce enolpyruvyl shikimate-3-phosphate and inorganic phosphate.</text>
</comment>
<dbReference type="GO" id="GO:0008652">
    <property type="term" value="P:amino acid biosynthetic process"/>
    <property type="evidence" value="ECO:0007669"/>
    <property type="project" value="UniProtKB-KW"/>
</dbReference>
<evidence type="ECO:0000256" key="4">
    <source>
        <dbReference type="ARBA" id="ARBA00022605"/>
    </source>
</evidence>
<dbReference type="GO" id="GO:0005737">
    <property type="term" value="C:cytoplasm"/>
    <property type="evidence" value="ECO:0007669"/>
    <property type="project" value="UniProtKB-SubCell"/>
</dbReference>
<feature type="binding site" evidence="8">
    <location>
        <position position="411"/>
    </location>
    <ligand>
        <name>phosphoenolpyruvate</name>
        <dbReference type="ChEBI" id="CHEBI:58702"/>
    </ligand>
</feature>
<dbReference type="CDD" id="cd01556">
    <property type="entry name" value="EPSP_synthase"/>
    <property type="match status" value="1"/>
</dbReference>
<dbReference type="Gene3D" id="3.65.10.10">
    <property type="entry name" value="Enolpyruvate transferase domain"/>
    <property type="match status" value="2"/>
</dbReference>
<evidence type="ECO:0000256" key="5">
    <source>
        <dbReference type="ARBA" id="ARBA00022679"/>
    </source>
</evidence>
<feature type="binding site" evidence="8">
    <location>
        <position position="30"/>
    </location>
    <ligand>
        <name>3-phosphoshikimate</name>
        <dbReference type="ChEBI" id="CHEBI:145989"/>
    </ligand>
</feature>
<dbReference type="PANTHER" id="PTHR21090">
    <property type="entry name" value="AROM/DEHYDROQUINATE SYNTHASE"/>
    <property type="match status" value="1"/>
</dbReference>
<comment type="caution">
    <text evidence="10">The sequence shown here is derived from an EMBL/GenBank/DDBJ whole genome shotgun (WGS) entry which is preliminary data.</text>
</comment>
<reference evidence="10 11" key="1">
    <citation type="journal article" date="2019" name="Sci. Rep.">
        <title>Extended insight into the Mycobacterium chelonae-abscessus complex through whole genome sequencing of Mycobacterium salmoniphilum outbreak and Mycobacterium salmoniphilum-like strains.</title>
        <authorList>
            <person name="Behra P.R.K."/>
            <person name="Das S."/>
            <person name="Pettersson B.M.F."/>
            <person name="Shirreff L."/>
            <person name="DuCote T."/>
            <person name="Jacobsson K.G."/>
            <person name="Ennis D.G."/>
            <person name="Kirsebom L.A."/>
        </authorList>
    </citation>
    <scope>NUCLEOTIDE SEQUENCE [LARGE SCALE GENOMIC DNA]</scope>
    <source>
        <strain evidence="10 11">DSM 45524</strain>
    </source>
</reference>
<evidence type="ECO:0000256" key="1">
    <source>
        <dbReference type="ARBA" id="ARBA00004811"/>
    </source>
</evidence>
<comment type="subunit">
    <text evidence="8">Monomer.</text>
</comment>
<dbReference type="InterPro" id="IPR006264">
    <property type="entry name" value="EPSP_synthase"/>
</dbReference>
<organism evidence="10 11">
    <name type="scientific">Mycobacteroides franklinii</name>
    <dbReference type="NCBI Taxonomy" id="948102"/>
    <lineage>
        <taxon>Bacteria</taxon>
        <taxon>Bacillati</taxon>
        <taxon>Actinomycetota</taxon>
        <taxon>Actinomycetes</taxon>
        <taxon>Mycobacteriales</taxon>
        <taxon>Mycobacteriaceae</taxon>
        <taxon>Mycobacteroides</taxon>
    </lineage>
</organism>
<dbReference type="InterPro" id="IPR001986">
    <property type="entry name" value="Enolpyruvate_Tfrase_dom"/>
</dbReference>
<dbReference type="AlphaFoldDB" id="A0A4R5P451"/>
<dbReference type="InterPro" id="IPR013792">
    <property type="entry name" value="RNA3'P_cycl/enolpyr_Trfase_a/b"/>
</dbReference>
<evidence type="ECO:0000313" key="11">
    <source>
        <dbReference type="Proteomes" id="UP000295627"/>
    </source>
</evidence>
<feature type="binding site" evidence="8">
    <location>
        <position position="197"/>
    </location>
    <ligand>
        <name>3-phosphoshikimate</name>
        <dbReference type="ChEBI" id="CHEBI:145989"/>
    </ligand>
</feature>
<feature type="binding site" evidence="8">
    <location>
        <position position="25"/>
    </location>
    <ligand>
        <name>phosphoenolpyruvate</name>
        <dbReference type="ChEBI" id="CHEBI:58702"/>
    </ligand>
</feature>
<evidence type="ECO:0000259" key="9">
    <source>
        <dbReference type="Pfam" id="PF00275"/>
    </source>
</evidence>
<sequence>MTSGLWQAPTIDGSISATITMPGSKSQTNRALVLAALAAREGGTSTVSGALRSRDTDLMIGALHTLGFDVTGDDTDVTVSPGAGDGHPTTVDCGLAGTVLRFLPPVAALRAAPTVFDGDEQARARPIAPLLDALRSIGVGVDGQHLPFTVAGAGQVRGGEVGVDASGSSQFVSGLLLSGAAFTHGLRAVNTADVLPSGPHVVMTVTMLREAGIAVDDSTPGRWHIDPQPIPAHQWVIEPDLSNALAFIAPALATGGTVRITGWPRQSTQPARQIEDVVRQFAQTASLTDDYLEVTGQTGYGAVDLDLGEVGELTPTVAALAALAEPGSVSILRGIAHLRGHETDRLKALAHEINALGGQCEETEDGLRIVATGLHGGVWGSYADHRMATAGALVGLKVPGVSVDDIATTSKTLPDFPGMWADMLTQSGGRAS</sequence>
<dbReference type="EC" id="2.5.1.19" evidence="8"/>
<evidence type="ECO:0000256" key="8">
    <source>
        <dbReference type="HAMAP-Rule" id="MF_00210"/>
    </source>
</evidence>
<feature type="binding site" evidence="8">
    <location>
        <position position="312"/>
    </location>
    <ligand>
        <name>3-phosphoshikimate</name>
        <dbReference type="ChEBI" id="CHEBI:145989"/>
    </ligand>
</feature>
<feature type="binding site" evidence="8">
    <location>
        <position position="345"/>
    </location>
    <ligand>
        <name>phosphoenolpyruvate</name>
        <dbReference type="ChEBI" id="CHEBI:58702"/>
    </ligand>
</feature>
<evidence type="ECO:0000256" key="7">
    <source>
        <dbReference type="ARBA" id="ARBA00044633"/>
    </source>
</evidence>
<feature type="binding site" evidence="8">
    <location>
        <position position="170"/>
    </location>
    <ligand>
        <name>3-phosphoshikimate</name>
        <dbReference type="ChEBI" id="CHEBI:145989"/>
    </ligand>
</feature>
<feature type="binding site" evidence="8">
    <location>
        <position position="26"/>
    </location>
    <ligand>
        <name>3-phosphoshikimate</name>
        <dbReference type="ChEBI" id="CHEBI:145989"/>
    </ligand>
</feature>